<sequence length="407" mass="46935">MSKFTVESWIWYSVAICVVLARYASRIWHFRSVRKLKVEDWFMGFIVGLYTVLIAFLNVDHDVSTNLINPAFPIDLTPQEIRTRTWGSKTVLLVEQCMCAVQWGGKGCLLILYWRLTQNLRQHLWVKLAATYCIVTYCVMFILYFGVWCRPFHDYWEVPTDNTQCTTALHHLITNLCFNLTSDLLIIAIPLPMLLRQKLEFKKKILMVFPFSLGFFSMACAIASKVSSFKDPYSVEWVYWYCREASTIIIVTNMPYAWGLIRKVFKLRSFFHDSDMDRTTQSGNMQHLDGQSVPRSEAVRTTYNSHRSSWPFSRGGFVSSKKRHSAQRESNVPVGADFGPASTTDREMKKETLDPSSSDNSFAGSLRKPGRPANAVDAVDRLYDLDAIEDEEFLHRDEHTPQRGYDG</sequence>
<dbReference type="Pfam" id="PF20684">
    <property type="entry name" value="Fung_rhodopsin"/>
    <property type="match status" value="1"/>
</dbReference>
<feature type="domain" description="Rhodopsin" evidence="8">
    <location>
        <begin position="25"/>
        <end position="262"/>
    </location>
</feature>
<evidence type="ECO:0000256" key="7">
    <source>
        <dbReference type="SAM" id="Phobius"/>
    </source>
</evidence>
<keyword evidence="10" id="KW-1185">Reference proteome</keyword>
<dbReference type="VEuPathDB" id="FungiDB:AB675_9411"/>
<feature type="compositionally biased region" description="Basic and acidic residues" evidence="6">
    <location>
        <begin position="344"/>
        <end position="353"/>
    </location>
</feature>
<dbReference type="InterPro" id="IPR052337">
    <property type="entry name" value="SAT4-like"/>
</dbReference>
<dbReference type="GeneID" id="28741821"/>
<dbReference type="AlphaFoldDB" id="A0A0N1HBP8"/>
<evidence type="ECO:0000256" key="1">
    <source>
        <dbReference type="ARBA" id="ARBA00004141"/>
    </source>
</evidence>
<feature type="transmembrane region" description="Helical" evidence="7">
    <location>
        <begin position="9"/>
        <end position="29"/>
    </location>
</feature>
<keyword evidence="4 7" id="KW-0472">Membrane</keyword>
<dbReference type="RefSeq" id="XP_018001487.1">
    <property type="nucleotide sequence ID" value="XM_018149941.1"/>
</dbReference>
<feature type="transmembrane region" description="Helical" evidence="7">
    <location>
        <begin position="124"/>
        <end position="148"/>
    </location>
</feature>
<proteinExistence type="inferred from homology"/>
<evidence type="ECO:0000256" key="4">
    <source>
        <dbReference type="ARBA" id="ARBA00023136"/>
    </source>
</evidence>
<dbReference type="Proteomes" id="UP000038010">
    <property type="component" value="Unassembled WGS sequence"/>
</dbReference>
<evidence type="ECO:0000259" key="8">
    <source>
        <dbReference type="Pfam" id="PF20684"/>
    </source>
</evidence>
<protein>
    <recommendedName>
        <fullName evidence="8">Rhodopsin domain-containing protein</fullName>
    </recommendedName>
</protein>
<feature type="transmembrane region" description="Helical" evidence="7">
    <location>
        <begin position="168"/>
        <end position="193"/>
    </location>
</feature>
<feature type="transmembrane region" description="Helical" evidence="7">
    <location>
        <begin position="41"/>
        <end position="59"/>
    </location>
</feature>
<dbReference type="GO" id="GO:0016020">
    <property type="term" value="C:membrane"/>
    <property type="evidence" value="ECO:0007669"/>
    <property type="project" value="UniProtKB-SubCell"/>
</dbReference>
<dbReference type="STRING" id="1664694.A0A0N1HBP8"/>
<gene>
    <name evidence="9" type="ORF">AB675_9411</name>
</gene>
<evidence type="ECO:0000256" key="5">
    <source>
        <dbReference type="ARBA" id="ARBA00038359"/>
    </source>
</evidence>
<keyword evidence="3 7" id="KW-1133">Transmembrane helix</keyword>
<dbReference type="PANTHER" id="PTHR33048">
    <property type="entry name" value="PTH11-LIKE INTEGRAL MEMBRANE PROTEIN (AFU_ORTHOLOGUE AFUA_5G11245)"/>
    <property type="match status" value="1"/>
</dbReference>
<comment type="caution">
    <text evidence="9">The sequence shown here is derived from an EMBL/GenBank/DDBJ whole genome shotgun (WGS) entry which is preliminary data.</text>
</comment>
<organism evidence="9 10">
    <name type="scientific">Cyphellophora attinorum</name>
    <dbReference type="NCBI Taxonomy" id="1664694"/>
    <lineage>
        <taxon>Eukaryota</taxon>
        <taxon>Fungi</taxon>
        <taxon>Dikarya</taxon>
        <taxon>Ascomycota</taxon>
        <taxon>Pezizomycotina</taxon>
        <taxon>Eurotiomycetes</taxon>
        <taxon>Chaetothyriomycetidae</taxon>
        <taxon>Chaetothyriales</taxon>
        <taxon>Cyphellophoraceae</taxon>
        <taxon>Cyphellophora</taxon>
    </lineage>
</organism>
<evidence type="ECO:0000256" key="3">
    <source>
        <dbReference type="ARBA" id="ARBA00022989"/>
    </source>
</evidence>
<evidence type="ECO:0000313" key="10">
    <source>
        <dbReference type="Proteomes" id="UP000038010"/>
    </source>
</evidence>
<feature type="compositionally biased region" description="Polar residues" evidence="6">
    <location>
        <begin position="354"/>
        <end position="363"/>
    </location>
</feature>
<feature type="compositionally biased region" description="Polar residues" evidence="6">
    <location>
        <begin position="299"/>
        <end position="311"/>
    </location>
</feature>
<feature type="transmembrane region" description="Helical" evidence="7">
    <location>
        <begin position="205"/>
        <end position="226"/>
    </location>
</feature>
<evidence type="ECO:0000256" key="2">
    <source>
        <dbReference type="ARBA" id="ARBA00022692"/>
    </source>
</evidence>
<dbReference type="InterPro" id="IPR049326">
    <property type="entry name" value="Rhodopsin_dom_fungi"/>
</dbReference>
<dbReference type="PANTHER" id="PTHR33048:SF110">
    <property type="entry name" value="UBID FAMILY DECARBOXYLASE"/>
    <property type="match status" value="1"/>
</dbReference>
<keyword evidence="2 7" id="KW-0812">Transmembrane</keyword>
<evidence type="ECO:0000313" key="9">
    <source>
        <dbReference type="EMBL" id="KPI41524.1"/>
    </source>
</evidence>
<comment type="subcellular location">
    <subcellularLocation>
        <location evidence="1">Membrane</location>
        <topology evidence="1">Multi-pass membrane protein</topology>
    </subcellularLocation>
</comment>
<name>A0A0N1HBP8_9EURO</name>
<accession>A0A0N1HBP8</accession>
<feature type="transmembrane region" description="Helical" evidence="7">
    <location>
        <begin position="238"/>
        <end position="261"/>
    </location>
</feature>
<reference evidence="9 10" key="1">
    <citation type="submission" date="2015-06" db="EMBL/GenBank/DDBJ databases">
        <title>Draft genome of the ant-associated black yeast Phialophora attae CBS 131958.</title>
        <authorList>
            <person name="Moreno L.F."/>
            <person name="Stielow B.J."/>
            <person name="de Hoog S."/>
            <person name="Vicente V.A."/>
            <person name="Weiss V.A."/>
            <person name="de Vries M."/>
            <person name="Cruz L.M."/>
            <person name="Souza E.M."/>
        </authorList>
    </citation>
    <scope>NUCLEOTIDE SEQUENCE [LARGE SCALE GENOMIC DNA]</scope>
    <source>
        <strain evidence="9 10">CBS 131958</strain>
    </source>
</reference>
<comment type="similarity">
    <text evidence="5">Belongs to the SAT4 family.</text>
</comment>
<dbReference type="EMBL" id="LFJN01000009">
    <property type="protein sequence ID" value="KPI41524.1"/>
    <property type="molecule type" value="Genomic_DNA"/>
</dbReference>
<dbReference type="OrthoDB" id="3903189at2759"/>
<evidence type="ECO:0000256" key="6">
    <source>
        <dbReference type="SAM" id="MobiDB-lite"/>
    </source>
</evidence>
<feature type="region of interest" description="Disordered" evidence="6">
    <location>
        <begin position="281"/>
        <end position="376"/>
    </location>
</feature>